<sequence length="161" mass="17726">MKKILLVAFILVLLIGGFFIYIKVTPPLVIGTIFKGQDHHTVAIAIGNKGIGDLEVTSVKVNNHADPNEIKIQVSNALVGFAGTIDENSVAASHIQYFNIEDISIPKGTIPEELLKKLDEGSAIEKDTIYGLTVNHHEDIHNVHIKYRYLGILFNETVVLD</sequence>
<keyword evidence="2" id="KW-1185">Reference proteome</keyword>
<dbReference type="EMBL" id="JACHGZ010000026">
    <property type="protein sequence ID" value="MBB5149696.1"/>
    <property type="molecule type" value="Genomic_DNA"/>
</dbReference>
<accession>A0A840Q3U7</accession>
<keyword evidence="1" id="KW-0132">Cell division</keyword>
<dbReference type="GO" id="GO:0051301">
    <property type="term" value="P:cell division"/>
    <property type="evidence" value="ECO:0007669"/>
    <property type="project" value="UniProtKB-KW"/>
</dbReference>
<organism evidence="1 2">
    <name type="scientific">Ureibacillus thermosphaericus</name>
    <dbReference type="NCBI Taxonomy" id="51173"/>
    <lineage>
        <taxon>Bacteria</taxon>
        <taxon>Bacillati</taxon>
        <taxon>Bacillota</taxon>
        <taxon>Bacilli</taxon>
        <taxon>Bacillales</taxon>
        <taxon>Caryophanaceae</taxon>
        <taxon>Ureibacillus</taxon>
    </lineage>
</organism>
<name>A0A840Q3U7_URETH</name>
<dbReference type="AlphaFoldDB" id="A0A840Q3U7"/>
<keyword evidence="1" id="KW-0131">Cell cycle</keyword>
<evidence type="ECO:0000313" key="1">
    <source>
        <dbReference type="EMBL" id="MBB5149696.1"/>
    </source>
</evidence>
<comment type="caution">
    <text evidence="1">The sequence shown here is derived from an EMBL/GenBank/DDBJ whole genome shotgun (WGS) entry which is preliminary data.</text>
</comment>
<reference evidence="1 2" key="1">
    <citation type="submission" date="2020-08" db="EMBL/GenBank/DDBJ databases">
        <title>Genomic Encyclopedia of Type Strains, Phase IV (KMG-IV): sequencing the most valuable type-strain genomes for metagenomic binning, comparative biology and taxonomic classification.</title>
        <authorList>
            <person name="Goeker M."/>
        </authorList>
    </citation>
    <scope>NUCLEOTIDE SEQUENCE [LARGE SCALE GENOMIC DNA]</scope>
    <source>
        <strain evidence="1 2">DSM 10633</strain>
    </source>
</reference>
<gene>
    <name evidence="1" type="ORF">HNR36_002088</name>
</gene>
<dbReference type="Proteomes" id="UP000557217">
    <property type="component" value="Unassembled WGS sequence"/>
</dbReference>
<protein>
    <submittedName>
        <fullName evidence="1">Cell division protein YceG involved in septum cleavage</fullName>
    </submittedName>
</protein>
<dbReference type="RefSeq" id="WP_168412604.1">
    <property type="nucleotide sequence ID" value="NZ_JAAXPW010000028.1"/>
</dbReference>
<evidence type="ECO:0000313" key="2">
    <source>
        <dbReference type="Proteomes" id="UP000557217"/>
    </source>
</evidence>
<proteinExistence type="predicted"/>